<feature type="compositionally biased region" description="Polar residues" evidence="1">
    <location>
        <begin position="1"/>
        <end position="14"/>
    </location>
</feature>
<feature type="region of interest" description="Disordered" evidence="1">
    <location>
        <begin position="1"/>
        <end position="36"/>
    </location>
</feature>
<accession>A0A0M8NYW3</accession>
<sequence length="69" mass="7325">MSFPSKSSATASVMKSSKQHTYKKKKASMGGEGHVSGSGSILYKVKHIRYSVSGTALDLGVFEKGSPYP</sequence>
<evidence type="ECO:0000313" key="2">
    <source>
        <dbReference type="EMBL" id="KOS37804.1"/>
    </source>
</evidence>
<evidence type="ECO:0000256" key="1">
    <source>
        <dbReference type="SAM" id="MobiDB-lite"/>
    </source>
</evidence>
<keyword evidence="3" id="KW-1185">Reference proteome</keyword>
<name>A0A0M8NYW3_9EURO</name>
<feature type="compositionally biased region" description="Basic residues" evidence="1">
    <location>
        <begin position="17"/>
        <end position="27"/>
    </location>
</feature>
<evidence type="ECO:0000313" key="3">
    <source>
        <dbReference type="Proteomes" id="UP000037696"/>
    </source>
</evidence>
<reference evidence="2 3" key="1">
    <citation type="submission" date="2015-08" db="EMBL/GenBank/DDBJ databases">
        <title>Genome sequencing of Penicillium nordicum.</title>
        <authorList>
            <person name="Nguyen H.D."/>
            <person name="Seifert K.A."/>
        </authorList>
    </citation>
    <scope>NUCLEOTIDE SEQUENCE [LARGE SCALE GENOMIC DNA]</scope>
    <source>
        <strain evidence="2 3">DAOMC 185683</strain>
    </source>
</reference>
<dbReference type="AlphaFoldDB" id="A0A0M8NYW3"/>
<dbReference type="Proteomes" id="UP000037696">
    <property type="component" value="Unassembled WGS sequence"/>
</dbReference>
<dbReference type="EMBL" id="LHQQ01000293">
    <property type="protein sequence ID" value="KOS37804.1"/>
    <property type="molecule type" value="Genomic_DNA"/>
</dbReference>
<proteinExistence type="predicted"/>
<protein>
    <submittedName>
        <fullName evidence="2">Uncharacterized protein</fullName>
    </submittedName>
</protein>
<gene>
    <name evidence="2" type="ORF">ACN38_g11395</name>
</gene>
<comment type="caution">
    <text evidence="2">The sequence shown here is derived from an EMBL/GenBank/DDBJ whole genome shotgun (WGS) entry which is preliminary data.</text>
</comment>
<organism evidence="2 3">
    <name type="scientific">Penicillium nordicum</name>
    <dbReference type="NCBI Taxonomy" id="229535"/>
    <lineage>
        <taxon>Eukaryota</taxon>
        <taxon>Fungi</taxon>
        <taxon>Dikarya</taxon>
        <taxon>Ascomycota</taxon>
        <taxon>Pezizomycotina</taxon>
        <taxon>Eurotiomycetes</taxon>
        <taxon>Eurotiomycetidae</taxon>
        <taxon>Eurotiales</taxon>
        <taxon>Aspergillaceae</taxon>
        <taxon>Penicillium</taxon>
    </lineage>
</organism>